<evidence type="ECO:0000256" key="1">
    <source>
        <dbReference type="ARBA" id="ARBA00008383"/>
    </source>
</evidence>
<dbReference type="InterPro" id="IPR023606">
    <property type="entry name" value="CoA-Trfase_III_dom_1_sf"/>
</dbReference>
<evidence type="ECO:0000256" key="2">
    <source>
        <dbReference type="ARBA" id="ARBA00022679"/>
    </source>
</evidence>
<dbReference type="GO" id="GO:0016740">
    <property type="term" value="F:transferase activity"/>
    <property type="evidence" value="ECO:0007669"/>
    <property type="project" value="UniProtKB-KW"/>
</dbReference>
<dbReference type="InterPro" id="IPR003673">
    <property type="entry name" value="CoA-Trfase_fam_III"/>
</dbReference>
<dbReference type="KEGG" id="sbae:DSM104329_05582"/>
<dbReference type="Gene3D" id="3.30.1540.10">
    <property type="entry name" value="formyl-coa transferase, domain 3"/>
    <property type="match status" value="1"/>
</dbReference>
<accession>A0A9E7C339</accession>
<dbReference type="RefSeq" id="WP_259313157.1">
    <property type="nucleotide sequence ID" value="NZ_CP087164.1"/>
</dbReference>
<dbReference type="Pfam" id="PF02515">
    <property type="entry name" value="CoA_transf_3"/>
    <property type="match status" value="1"/>
</dbReference>
<name>A0A9E7C339_9ACTN</name>
<dbReference type="SUPFAM" id="SSF89796">
    <property type="entry name" value="CoA-transferase family III (CaiB/BaiF)"/>
    <property type="match status" value="1"/>
</dbReference>
<reference evidence="3" key="1">
    <citation type="journal article" date="2022" name="Int. J. Syst. Evol. Microbiol.">
        <title>Pseudomonas aegrilactucae sp. nov. and Pseudomonas morbosilactucae sp. nov., pathogens causing bacterial rot of lettuce in Japan.</title>
        <authorList>
            <person name="Sawada H."/>
            <person name="Fujikawa T."/>
            <person name="Satou M."/>
        </authorList>
    </citation>
    <scope>NUCLEOTIDE SEQUENCE</scope>
    <source>
        <strain evidence="3">0166_1</strain>
    </source>
</reference>
<dbReference type="InterPro" id="IPR050509">
    <property type="entry name" value="CoA-transferase_III"/>
</dbReference>
<comment type="similarity">
    <text evidence="1">Belongs to the CoA-transferase III family.</text>
</comment>
<dbReference type="EC" id="2.8.3.22" evidence="3"/>
<dbReference type="PANTHER" id="PTHR48228:SF6">
    <property type="entry name" value="L-CARNITINE COA-TRANSFERASE"/>
    <property type="match status" value="1"/>
</dbReference>
<gene>
    <name evidence="3" type="primary">smtA</name>
    <name evidence="3" type="ORF">DSM104329_05582</name>
</gene>
<keyword evidence="4" id="KW-1185">Reference proteome</keyword>
<dbReference type="Gene3D" id="3.40.50.10540">
    <property type="entry name" value="Crotonobetainyl-coa:carnitine coa-transferase, domain 1"/>
    <property type="match status" value="1"/>
</dbReference>
<dbReference type="Proteomes" id="UP001162834">
    <property type="component" value="Chromosome"/>
</dbReference>
<protein>
    <submittedName>
        <fullName evidence="3">Succinyl-CoA--L-malate CoA-transferase alpha subunit</fullName>
        <ecNumber evidence="3">2.8.3.22</ecNumber>
    </submittedName>
</protein>
<evidence type="ECO:0000313" key="4">
    <source>
        <dbReference type="Proteomes" id="UP001162834"/>
    </source>
</evidence>
<dbReference type="InterPro" id="IPR044855">
    <property type="entry name" value="CoA-Trfase_III_dom3_sf"/>
</dbReference>
<keyword evidence="2 3" id="KW-0808">Transferase</keyword>
<dbReference type="EMBL" id="CP087164">
    <property type="protein sequence ID" value="UGS39150.1"/>
    <property type="molecule type" value="Genomic_DNA"/>
</dbReference>
<dbReference type="AlphaFoldDB" id="A0A9E7C339"/>
<dbReference type="PANTHER" id="PTHR48228">
    <property type="entry name" value="SUCCINYL-COA--D-CITRAMALATE COA-TRANSFERASE"/>
    <property type="match status" value="1"/>
</dbReference>
<sequence length="416" mass="44790">MTERTAADAAADTAPAVQQGPLLGVRVVELGILLAGPFVGRLLGDFGAEIIKVEAPDRGDTLRDWGSGHLEGRGLWWPVQSRNKKLVTLNLRVEEGQNLLRRLVAESDVLVENFRPGTLERWNLSPEDLWEVNPGLVIARVSGYGQTGPYAGRAGFASAGEAMGGLRYINGFPGGAPPRLGISLGDSLAAMFAAQGVLMALYHRDAQGGKGQVIDASIMESCFSLLESMAPDYDRLGVVREPSGTRLDGIAPSNVYKSGDDKWVVIAANAENLWERLCKVMEREDLLTDPRFENHRARGVHQDELDAIIAEWAGQRTATEIDRVLNAAGVVCGPVYSIADIFEDPQYAAREALVTMNDPDLGPLRVPAVHPKLSGTPGAAAWTGPWPMGQHNDEIYGGLLGLSGDELARLREEGVV</sequence>
<evidence type="ECO:0000313" key="3">
    <source>
        <dbReference type="EMBL" id="UGS39150.1"/>
    </source>
</evidence>
<organism evidence="3 4">
    <name type="scientific">Capillimicrobium parvum</name>
    <dbReference type="NCBI Taxonomy" id="2884022"/>
    <lineage>
        <taxon>Bacteria</taxon>
        <taxon>Bacillati</taxon>
        <taxon>Actinomycetota</taxon>
        <taxon>Thermoleophilia</taxon>
        <taxon>Solirubrobacterales</taxon>
        <taxon>Capillimicrobiaceae</taxon>
        <taxon>Capillimicrobium</taxon>
    </lineage>
</organism>
<proteinExistence type="inferred from homology"/>